<dbReference type="Proteomes" id="UP000298781">
    <property type="component" value="Chromosome"/>
</dbReference>
<name>A0A4D7B8S7_9HYPH</name>
<keyword evidence="2 3" id="KW-0732">Signal</keyword>
<dbReference type="InterPro" id="IPR006311">
    <property type="entry name" value="TAT_signal"/>
</dbReference>
<gene>
    <name evidence="5" type="ORF">E8M01_09615</name>
</gene>
<evidence type="ECO:0000313" key="6">
    <source>
        <dbReference type="Proteomes" id="UP000298781"/>
    </source>
</evidence>
<evidence type="ECO:0000256" key="1">
    <source>
        <dbReference type="ARBA" id="ARBA00010062"/>
    </source>
</evidence>
<sequence>MPALHRRSFNRLGLGAALAATATGRSFAQPPDIVIGSATALTGVFAFAGAESFEGSRDHFDWVNKQGGIAGRRIRFLTEDSAYRVDQAVAIFTRMTSQHQMPVFLGDSTGFQKAINPELNRRGTTVMAGNSFATEVDDPQGFPNQWMPGPNYTDQMKVLLRYIQGQKRNASVVLVYSDTEFGRDPIAATEREAGRLGLTVVEKIATQPGSVDVSGDVLKIRRRNPDYVIFHGYALQPIPEFMAQARQAGMTSKFMGTIFSTDATLMNRAGAVADGYLGVSCYEFDTSRAGAQLAAIREVNPARTRINAYFQGWTNALIASETLRRVLAANQELNAPNLMKAARSIQNFDTGGLIGVPASITRNSIPVGRIYEFKAADKRLVPASDWISIGAAG</sequence>
<dbReference type="OrthoDB" id="9770729at2"/>
<dbReference type="PROSITE" id="PS51318">
    <property type="entry name" value="TAT"/>
    <property type="match status" value="1"/>
</dbReference>
<dbReference type="AlphaFoldDB" id="A0A4D7B8S7"/>
<keyword evidence="6" id="KW-1185">Reference proteome</keyword>
<feature type="signal peptide" evidence="3">
    <location>
        <begin position="1"/>
        <end position="28"/>
    </location>
</feature>
<feature type="domain" description="Leucine-binding protein" evidence="4">
    <location>
        <begin position="33"/>
        <end position="367"/>
    </location>
</feature>
<dbReference type="KEGG" id="pstg:E8M01_09615"/>
<feature type="chain" id="PRO_5020783112" evidence="3">
    <location>
        <begin position="29"/>
        <end position="393"/>
    </location>
</feature>
<proteinExistence type="inferred from homology"/>
<evidence type="ECO:0000313" key="5">
    <source>
        <dbReference type="EMBL" id="QCI64467.1"/>
    </source>
</evidence>
<dbReference type="InterPro" id="IPR028082">
    <property type="entry name" value="Peripla_BP_I"/>
</dbReference>
<protein>
    <submittedName>
        <fullName evidence="5">Amino acid ABC transporter substrate-binding protein</fullName>
    </submittedName>
</protein>
<evidence type="ECO:0000256" key="3">
    <source>
        <dbReference type="SAM" id="SignalP"/>
    </source>
</evidence>
<dbReference type="RefSeq" id="WP_136959920.1">
    <property type="nucleotide sequence ID" value="NZ_CP039690.1"/>
</dbReference>
<dbReference type="InterPro" id="IPR028081">
    <property type="entry name" value="Leu-bd"/>
</dbReference>
<dbReference type="PANTHER" id="PTHR47235:SF1">
    <property type="entry name" value="BLR6548 PROTEIN"/>
    <property type="match status" value="1"/>
</dbReference>
<dbReference type="EMBL" id="CP039690">
    <property type="protein sequence ID" value="QCI64467.1"/>
    <property type="molecule type" value="Genomic_DNA"/>
</dbReference>
<comment type="similarity">
    <text evidence="1">Belongs to the leucine-binding protein family.</text>
</comment>
<dbReference type="Gene3D" id="3.40.50.2300">
    <property type="match status" value="2"/>
</dbReference>
<dbReference type="PANTHER" id="PTHR47235">
    <property type="entry name" value="BLR6548 PROTEIN"/>
    <property type="match status" value="1"/>
</dbReference>
<evidence type="ECO:0000259" key="4">
    <source>
        <dbReference type="Pfam" id="PF13458"/>
    </source>
</evidence>
<evidence type="ECO:0000256" key="2">
    <source>
        <dbReference type="ARBA" id="ARBA00022729"/>
    </source>
</evidence>
<dbReference type="SUPFAM" id="SSF53822">
    <property type="entry name" value="Periplasmic binding protein-like I"/>
    <property type="match status" value="1"/>
</dbReference>
<accession>A0A4D7B8S7</accession>
<dbReference type="Pfam" id="PF13458">
    <property type="entry name" value="Peripla_BP_6"/>
    <property type="match status" value="1"/>
</dbReference>
<organism evidence="5 6">
    <name type="scientific">Phreatobacter stygius</name>
    <dbReference type="NCBI Taxonomy" id="1940610"/>
    <lineage>
        <taxon>Bacteria</taxon>
        <taxon>Pseudomonadati</taxon>
        <taxon>Pseudomonadota</taxon>
        <taxon>Alphaproteobacteria</taxon>
        <taxon>Hyphomicrobiales</taxon>
        <taxon>Phreatobacteraceae</taxon>
        <taxon>Phreatobacter</taxon>
    </lineage>
</organism>
<reference evidence="5 6" key="1">
    <citation type="submission" date="2019-04" db="EMBL/GenBank/DDBJ databases">
        <title>Phreatobacter aquaticus sp. nov.</title>
        <authorList>
            <person name="Choi A."/>
        </authorList>
    </citation>
    <scope>NUCLEOTIDE SEQUENCE [LARGE SCALE GENOMIC DNA]</scope>
    <source>
        <strain evidence="5 6">KCTC 52518</strain>
    </source>
</reference>